<feature type="region of interest" description="Disordered" evidence="2">
    <location>
        <begin position="1293"/>
        <end position="1315"/>
    </location>
</feature>
<feature type="region of interest" description="Disordered" evidence="2">
    <location>
        <begin position="871"/>
        <end position="1041"/>
    </location>
</feature>
<feature type="compositionally biased region" description="Polar residues" evidence="2">
    <location>
        <begin position="956"/>
        <end position="966"/>
    </location>
</feature>
<dbReference type="PANTHER" id="PTHR23159:SF31">
    <property type="entry name" value="CENTROSOME-ASSOCIATED PROTEIN CEP250 ISOFORM X1"/>
    <property type="match status" value="1"/>
</dbReference>
<feature type="region of interest" description="Disordered" evidence="2">
    <location>
        <begin position="74"/>
        <end position="108"/>
    </location>
</feature>
<feature type="compositionally biased region" description="Basic and acidic residues" evidence="2">
    <location>
        <begin position="230"/>
        <end position="242"/>
    </location>
</feature>
<evidence type="ECO:0000256" key="1">
    <source>
        <dbReference type="SAM" id="Coils"/>
    </source>
</evidence>
<feature type="compositionally biased region" description="Polar residues" evidence="2">
    <location>
        <begin position="1011"/>
        <end position="1021"/>
    </location>
</feature>
<evidence type="ECO:0000313" key="3">
    <source>
        <dbReference type="EMBL" id="GIQ81881.1"/>
    </source>
</evidence>
<feature type="compositionally biased region" description="Low complexity" evidence="2">
    <location>
        <begin position="1140"/>
        <end position="1150"/>
    </location>
</feature>
<feature type="compositionally biased region" description="Polar residues" evidence="2">
    <location>
        <begin position="850"/>
        <end position="865"/>
    </location>
</feature>
<organism evidence="3 4">
    <name type="scientific">Kipferlia bialata</name>
    <dbReference type="NCBI Taxonomy" id="797122"/>
    <lineage>
        <taxon>Eukaryota</taxon>
        <taxon>Metamonada</taxon>
        <taxon>Carpediemonas-like organisms</taxon>
        <taxon>Kipferlia</taxon>
    </lineage>
</organism>
<feature type="compositionally biased region" description="Basic and acidic residues" evidence="2">
    <location>
        <begin position="96"/>
        <end position="108"/>
    </location>
</feature>
<comment type="caution">
    <text evidence="3">The sequence shown here is derived from an EMBL/GenBank/DDBJ whole genome shotgun (WGS) entry which is preliminary data.</text>
</comment>
<feature type="region of interest" description="Disordered" evidence="2">
    <location>
        <begin position="352"/>
        <end position="375"/>
    </location>
</feature>
<evidence type="ECO:0000313" key="4">
    <source>
        <dbReference type="Proteomes" id="UP000265618"/>
    </source>
</evidence>
<protein>
    <submittedName>
        <fullName evidence="3">Uncharacterized protein</fullName>
    </submittedName>
</protein>
<feature type="region of interest" description="Disordered" evidence="2">
    <location>
        <begin position="138"/>
        <end position="304"/>
    </location>
</feature>
<feature type="compositionally biased region" description="Basic and acidic residues" evidence="2">
    <location>
        <begin position="1022"/>
        <end position="1032"/>
    </location>
</feature>
<feature type="compositionally biased region" description="Basic and acidic residues" evidence="2">
    <location>
        <begin position="425"/>
        <end position="443"/>
    </location>
</feature>
<feature type="compositionally biased region" description="Polar residues" evidence="2">
    <location>
        <begin position="74"/>
        <end position="84"/>
    </location>
</feature>
<keyword evidence="4" id="KW-1185">Reference proteome</keyword>
<feature type="compositionally biased region" description="Low complexity" evidence="2">
    <location>
        <begin position="1161"/>
        <end position="1176"/>
    </location>
</feature>
<feature type="compositionally biased region" description="Acidic residues" evidence="2">
    <location>
        <begin position="158"/>
        <end position="188"/>
    </location>
</feature>
<dbReference type="Proteomes" id="UP000265618">
    <property type="component" value="Unassembled WGS sequence"/>
</dbReference>
<feature type="compositionally biased region" description="Basic and acidic residues" evidence="2">
    <location>
        <begin position="1100"/>
        <end position="1131"/>
    </location>
</feature>
<feature type="compositionally biased region" description="Low complexity" evidence="2">
    <location>
        <begin position="1083"/>
        <end position="1096"/>
    </location>
</feature>
<dbReference type="EMBL" id="BDIP01000523">
    <property type="protein sequence ID" value="GIQ81881.1"/>
    <property type="molecule type" value="Genomic_DNA"/>
</dbReference>
<feature type="coiled-coil region" evidence="1">
    <location>
        <begin position="576"/>
        <end position="624"/>
    </location>
</feature>
<sequence length="1315" mass="143398">MVSPFTLYPPSSIYILSSPPPYILTPQAKANKAKAKKLSHVAREIRSRYDTDTASLKDQRNKLRVKVKSLDSQVSVSKASSAETDTLRGQLGTLQADRERDRERHKKELAAARAETAAVKAELVDALEVAETLRVTIQTLESEREGEGEREGEKSESPVEEDAPVVESAVETEGEAEGEGEGEGESVADADAGTAIPSFPSPTEGKHTHRRQSRSVSAGGSIPLPPQPGMERERERGGDMHRPFPPVPHPPMAGSSGSYAGMPPLSSSQPLSSALSRQPSLAPTDDGERERERERDMDADADSLDNIREEISSLEDQLHRAEGDIVHLHRAEGELDTVGETLRAATPRGHIKRGRGAFSASGSVSLGERERERSLGPRERSFIMPPVSVSSVSCQTDVRHSDVVSADTVSALQAQIEAAAEREREKELETKAAEREREREAEARVQQTEGTREALIDRLAELETYVEARSIAVSHFVSCPGPDLVVPPVETADTECMTEPPSTCDTGTDAYASAVGMRSSFLTGIEGERGRDRAVPDTGDLARRLTVVTEQNRQLEARLQARATSDYPDVRLRAQVAQLTEEIREKREVQASIEREGDRLRGELTKVSSDRDDLRTALRELEKREKARSSPHFEGLAPMQQSALEGALERLDQYANEGFDTLSRQLFHLRQESARHRTSLDRLPGILGGLRAVCVGLEGGSLDTEATAKGMVQEAASRVMSDVLHSQDRINGLRHRHTQTPYVTTAEAETETDVTNRTLGLLSLTGAHSIEMRAVSHCERGVQCETLVSPRAAGHSGLSSASVTGILRTLPSSDIPSSPVVGHMRREIASLQHSLLERDRTIVELETRGSQHSQPIMPSGINATQGLARPSLHTTSHLDSPTYTHSASALSGSNVIGRERDGEMETSSAPSQTLSLSVSPTVSKYTQPEREREEERETVQVQSDVPASERMDVSTPPDTTQPLQSEPETERDEVVGSVYGRERERAYHAPSTESKGQSNRLRALVAKSANVRDQYQSQSTINRERERAHLPAEPETQWSRDIISQARPLTVWETLQSNERRGVHTTQGVERESEAAYTPLTASALSPVPAPASSLSPPVPKEREVVVEVEGEGEREREVVGEVERERERETVAPIPAVPAPYRYTPYTYTRHSEGPVSTEGSAVGGASLASSSGSLNHTKSPTLSRVFEFSPSHASPSPSLRRPPPRPISSPSTQDPERERERAVSREAQRHLTPVDILTGPSSAVPVSTLPTHTPYTPYTGTFRGSAMGGYSSTARTASNTVGHVPYTAVLAAHRERETQRPSRPGRGPPAPSM</sequence>
<feature type="compositionally biased region" description="Basic and acidic residues" evidence="2">
    <location>
        <begin position="286"/>
        <end position="298"/>
    </location>
</feature>
<feature type="compositionally biased region" description="Basic and acidic residues" evidence="2">
    <location>
        <begin position="1216"/>
        <end position="1231"/>
    </location>
</feature>
<feature type="compositionally biased region" description="Basic and acidic residues" evidence="2">
    <location>
        <begin position="927"/>
        <end position="938"/>
    </location>
</feature>
<feature type="region of interest" description="Disordered" evidence="2">
    <location>
        <begin position="1083"/>
        <end position="1258"/>
    </location>
</feature>
<feature type="region of interest" description="Disordered" evidence="2">
    <location>
        <begin position="847"/>
        <end position="866"/>
    </location>
</feature>
<feature type="compositionally biased region" description="Low complexity" evidence="2">
    <location>
        <begin position="1191"/>
        <end position="1201"/>
    </location>
</feature>
<proteinExistence type="predicted"/>
<feature type="region of interest" description="Disordered" evidence="2">
    <location>
        <begin position="425"/>
        <end position="448"/>
    </location>
</feature>
<feature type="compositionally biased region" description="Low complexity" evidence="2">
    <location>
        <begin position="263"/>
        <end position="283"/>
    </location>
</feature>
<keyword evidence="1" id="KW-0175">Coiled coil</keyword>
<feature type="compositionally biased region" description="Polar residues" evidence="2">
    <location>
        <begin position="872"/>
        <end position="894"/>
    </location>
</feature>
<reference evidence="3 4" key="1">
    <citation type="journal article" date="2018" name="PLoS ONE">
        <title>The draft genome of Kipferlia bialata reveals reductive genome evolution in fornicate parasites.</title>
        <authorList>
            <person name="Tanifuji G."/>
            <person name="Takabayashi S."/>
            <person name="Kume K."/>
            <person name="Takagi M."/>
            <person name="Nakayama T."/>
            <person name="Kamikawa R."/>
            <person name="Inagaki Y."/>
            <person name="Hashimoto T."/>
        </authorList>
    </citation>
    <scope>NUCLEOTIDE SEQUENCE [LARGE SCALE GENOMIC DNA]</scope>
    <source>
        <strain evidence="3">NY0173</strain>
    </source>
</reference>
<feature type="compositionally biased region" description="Basic and acidic residues" evidence="2">
    <location>
        <begin position="141"/>
        <end position="157"/>
    </location>
</feature>
<dbReference type="PANTHER" id="PTHR23159">
    <property type="entry name" value="CENTROSOMAL PROTEIN 2"/>
    <property type="match status" value="1"/>
</dbReference>
<evidence type="ECO:0000256" key="2">
    <source>
        <dbReference type="SAM" id="MobiDB-lite"/>
    </source>
</evidence>
<feature type="compositionally biased region" description="Polar residues" evidence="2">
    <location>
        <begin position="991"/>
        <end position="1000"/>
    </location>
</feature>
<feature type="compositionally biased region" description="Polar residues" evidence="2">
    <location>
        <begin position="905"/>
        <end position="926"/>
    </location>
</feature>
<name>A0A9K3GH17_9EUKA</name>
<gene>
    <name evidence="3" type="ORF">KIPB_002918</name>
</gene>
<accession>A0A9K3GH17</accession>